<dbReference type="InterPro" id="IPR013324">
    <property type="entry name" value="RNA_pol_sigma_r3/r4-like"/>
</dbReference>
<dbReference type="AlphaFoldDB" id="A0A5B9ML64"/>
<evidence type="ECO:0000256" key="3">
    <source>
        <dbReference type="ARBA" id="ARBA00023082"/>
    </source>
</evidence>
<dbReference type="InterPro" id="IPR014331">
    <property type="entry name" value="RNA_pol_sigma70_ECF_RHOBA"/>
</dbReference>
<evidence type="ECO:0000313" key="8">
    <source>
        <dbReference type="Proteomes" id="UP000321353"/>
    </source>
</evidence>
<dbReference type="GO" id="GO:0003677">
    <property type="term" value="F:DNA binding"/>
    <property type="evidence" value="ECO:0007669"/>
    <property type="project" value="InterPro"/>
</dbReference>
<dbReference type="InterPro" id="IPR013249">
    <property type="entry name" value="RNA_pol_sigma70_r4_t2"/>
</dbReference>
<comment type="similarity">
    <text evidence="1">Belongs to the sigma-70 factor family. ECF subfamily.</text>
</comment>
<dbReference type="GO" id="GO:0006352">
    <property type="term" value="P:DNA-templated transcription initiation"/>
    <property type="evidence" value="ECO:0007669"/>
    <property type="project" value="InterPro"/>
</dbReference>
<dbReference type="InterPro" id="IPR007627">
    <property type="entry name" value="RNA_pol_sigma70_r2"/>
</dbReference>
<dbReference type="InterPro" id="IPR036388">
    <property type="entry name" value="WH-like_DNA-bd_sf"/>
</dbReference>
<dbReference type="NCBIfam" id="TIGR02989">
    <property type="entry name" value="Sig-70_gvs1"/>
    <property type="match status" value="1"/>
</dbReference>
<dbReference type="InterPro" id="IPR014284">
    <property type="entry name" value="RNA_pol_sigma-70_dom"/>
</dbReference>
<organism evidence="7 8">
    <name type="scientific">Stieleria maiorica</name>
    <dbReference type="NCBI Taxonomy" id="2795974"/>
    <lineage>
        <taxon>Bacteria</taxon>
        <taxon>Pseudomonadati</taxon>
        <taxon>Planctomycetota</taxon>
        <taxon>Planctomycetia</taxon>
        <taxon>Pirellulales</taxon>
        <taxon>Pirellulaceae</taxon>
        <taxon>Stieleria</taxon>
    </lineage>
</organism>
<evidence type="ECO:0000256" key="1">
    <source>
        <dbReference type="ARBA" id="ARBA00010641"/>
    </source>
</evidence>
<keyword evidence="2" id="KW-0805">Transcription regulation</keyword>
<dbReference type="Pfam" id="PF04542">
    <property type="entry name" value="Sigma70_r2"/>
    <property type="match status" value="1"/>
</dbReference>
<keyword evidence="4" id="KW-0804">Transcription</keyword>
<sequence>MDPVNQPPDDDSAQPTPLGDSAFVALLTECQLPLRLYISALLPGDPAAGDVIQQANAKIWEKRGDFEAGTNFKAWTMAVARFEVLNHRKRQARDSRLRFSDELEETIATELAEVNDDLAERQAALRECMQSLKPASRDLLMRRYASQQSLAEFADQLGRSVGGIKVTLHRLRTSLGDCIQRRLAATGDRQ</sequence>
<evidence type="ECO:0000313" key="7">
    <source>
        <dbReference type="EMBL" id="QEG00727.1"/>
    </source>
</evidence>
<dbReference type="Gene3D" id="1.10.1740.10">
    <property type="match status" value="1"/>
</dbReference>
<dbReference type="PANTHER" id="PTHR43133">
    <property type="entry name" value="RNA POLYMERASE ECF-TYPE SIGMA FACTO"/>
    <property type="match status" value="1"/>
</dbReference>
<evidence type="ECO:0000259" key="5">
    <source>
        <dbReference type="Pfam" id="PF04542"/>
    </source>
</evidence>
<dbReference type="SUPFAM" id="SSF88946">
    <property type="entry name" value="Sigma2 domain of RNA polymerase sigma factors"/>
    <property type="match status" value="1"/>
</dbReference>
<protein>
    <submittedName>
        <fullName evidence="7">RNA polymerase sigma factor</fullName>
    </submittedName>
</protein>
<dbReference type="NCBIfam" id="TIGR02937">
    <property type="entry name" value="sigma70-ECF"/>
    <property type="match status" value="1"/>
</dbReference>
<keyword evidence="8" id="KW-1185">Reference proteome</keyword>
<evidence type="ECO:0000259" key="6">
    <source>
        <dbReference type="Pfam" id="PF08281"/>
    </source>
</evidence>
<feature type="domain" description="RNA polymerase sigma factor 70 region 4 type 2" evidence="6">
    <location>
        <begin position="124"/>
        <end position="174"/>
    </location>
</feature>
<dbReference type="Pfam" id="PF08281">
    <property type="entry name" value="Sigma70_r4_2"/>
    <property type="match status" value="1"/>
</dbReference>
<name>A0A5B9ML64_9BACT</name>
<dbReference type="KEGG" id="smam:Mal15_47990"/>
<evidence type="ECO:0000256" key="4">
    <source>
        <dbReference type="ARBA" id="ARBA00023163"/>
    </source>
</evidence>
<gene>
    <name evidence="7" type="ORF">Mal15_47990</name>
</gene>
<dbReference type="InterPro" id="IPR013325">
    <property type="entry name" value="RNA_pol_sigma_r2"/>
</dbReference>
<evidence type="ECO:0000256" key="2">
    <source>
        <dbReference type="ARBA" id="ARBA00023015"/>
    </source>
</evidence>
<dbReference type="Proteomes" id="UP000321353">
    <property type="component" value="Chromosome"/>
</dbReference>
<dbReference type="PANTHER" id="PTHR43133:SF51">
    <property type="entry name" value="RNA POLYMERASE SIGMA FACTOR"/>
    <property type="match status" value="1"/>
</dbReference>
<dbReference type="Gene3D" id="1.10.10.10">
    <property type="entry name" value="Winged helix-like DNA-binding domain superfamily/Winged helix DNA-binding domain"/>
    <property type="match status" value="1"/>
</dbReference>
<dbReference type="SUPFAM" id="SSF88659">
    <property type="entry name" value="Sigma3 and sigma4 domains of RNA polymerase sigma factors"/>
    <property type="match status" value="1"/>
</dbReference>
<dbReference type="InterPro" id="IPR039425">
    <property type="entry name" value="RNA_pol_sigma-70-like"/>
</dbReference>
<dbReference type="EMBL" id="CP036264">
    <property type="protein sequence ID" value="QEG00727.1"/>
    <property type="molecule type" value="Genomic_DNA"/>
</dbReference>
<dbReference type="GO" id="GO:0016987">
    <property type="term" value="F:sigma factor activity"/>
    <property type="evidence" value="ECO:0007669"/>
    <property type="project" value="UniProtKB-KW"/>
</dbReference>
<accession>A0A5B9ML64</accession>
<keyword evidence="3" id="KW-0731">Sigma factor</keyword>
<reference evidence="7 8" key="1">
    <citation type="submission" date="2019-02" db="EMBL/GenBank/DDBJ databases">
        <title>Planctomycetal bacteria perform biofilm scaping via a novel small molecule.</title>
        <authorList>
            <person name="Jeske O."/>
            <person name="Boedeker C."/>
            <person name="Wiegand S."/>
            <person name="Breitling P."/>
            <person name="Kallscheuer N."/>
            <person name="Jogler M."/>
            <person name="Rohde M."/>
            <person name="Petersen J."/>
            <person name="Medema M.H."/>
            <person name="Surup F."/>
            <person name="Jogler C."/>
        </authorList>
    </citation>
    <scope>NUCLEOTIDE SEQUENCE [LARGE SCALE GENOMIC DNA]</scope>
    <source>
        <strain evidence="7 8">Mal15</strain>
    </source>
</reference>
<proteinExistence type="inferred from homology"/>
<feature type="domain" description="RNA polymerase sigma-70 region 2" evidence="5">
    <location>
        <begin position="39"/>
        <end position="93"/>
    </location>
</feature>